<dbReference type="RefSeq" id="XP_024662896.1">
    <property type="nucleotide sequence ID" value="XM_024807128.1"/>
</dbReference>
<evidence type="ECO:0000256" key="7">
    <source>
        <dbReference type="ARBA" id="ARBA00022553"/>
    </source>
</evidence>
<protein>
    <recommendedName>
        <fullName evidence="14">Acyl carrier protein</fullName>
    </recommendedName>
</protein>
<keyword evidence="9" id="KW-0809">Transit peptide</keyword>
<evidence type="ECO:0000256" key="14">
    <source>
        <dbReference type="RuleBase" id="RU000722"/>
    </source>
</evidence>
<keyword evidence="4" id="KW-0813">Transport</keyword>
<proteinExistence type="inferred from homology"/>
<dbReference type="FunFam" id="1.10.1200.10:FF:000003">
    <property type="entry name" value="Acyl carrier protein"/>
    <property type="match status" value="1"/>
</dbReference>
<dbReference type="GO" id="GO:0000036">
    <property type="term" value="F:acyl carrier activity"/>
    <property type="evidence" value="ECO:0007669"/>
    <property type="project" value="TreeGrafter"/>
</dbReference>
<dbReference type="Gene3D" id="1.10.1200.10">
    <property type="entry name" value="ACP-like"/>
    <property type="match status" value="1"/>
</dbReference>
<dbReference type="InterPro" id="IPR036736">
    <property type="entry name" value="ACP-like_sf"/>
</dbReference>
<dbReference type="PANTHER" id="PTHR20863">
    <property type="entry name" value="ACYL CARRIER PROTEIN"/>
    <property type="match status" value="1"/>
</dbReference>
<evidence type="ECO:0000256" key="6">
    <source>
        <dbReference type="ARBA" id="ARBA00022516"/>
    </source>
</evidence>
<evidence type="ECO:0000313" key="16">
    <source>
        <dbReference type="EMBL" id="PRT52950.1"/>
    </source>
</evidence>
<keyword evidence="11" id="KW-0443">Lipid metabolism</keyword>
<reference evidence="16 17" key="1">
    <citation type="submission" date="2017-04" db="EMBL/GenBank/DDBJ databases">
        <title>Genome sequencing of [Candida] sorbophila.</title>
        <authorList>
            <person name="Ahn J.O."/>
        </authorList>
    </citation>
    <scope>NUCLEOTIDE SEQUENCE [LARGE SCALE GENOMIC DNA]</scope>
    <source>
        <strain evidence="16 17">DS02</strain>
    </source>
</reference>
<dbReference type="SUPFAM" id="SSF47336">
    <property type="entry name" value="ACP-like"/>
    <property type="match status" value="1"/>
</dbReference>
<keyword evidence="7" id="KW-0597">Phosphoprotein</keyword>
<name>A0A2T0FDB1_9ASCO</name>
<evidence type="ECO:0000313" key="17">
    <source>
        <dbReference type="Proteomes" id="UP000238350"/>
    </source>
</evidence>
<keyword evidence="5 14" id="KW-0596">Phosphopantetheine</keyword>
<comment type="subcellular location">
    <subcellularLocation>
        <location evidence="1">Mitochondrion</location>
    </subcellularLocation>
</comment>
<dbReference type="PROSITE" id="PS00012">
    <property type="entry name" value="PHOSPHOPANTETHEINE"/>
    <property type="match status" value="1"/>
</dbReference>
<dbReference type="GO" id="GO:0099128">
    <property type="term" value="C:mitochondrial [2Fe-2S] assembly complex"/>
    <property type="evidence" value="ECO:0007669"/>
    <property type="project" value="UniProtKB-ARBA"/>
</dbReference>
<keyword evidence="10" id="KW-0249">Electron transport</keyword>
<evidence type="ECO:0000256" key="1">
    <source>
        <dbReference type="ARBA" id="ARBA00004173"/>
    </source>
</evidence>
<dbReference type="STRING" id="45607.A0A2T0FDB1"/>
<evidence type="ECO:0000256" key="12">
    <source>
        <dbReference type="ARBA" id="ARBA00023128"/>
    </source>
</evidence>
<comment type="similarity">
    <text evidence="3">Belongs to the acyl carrier protein (ACP) family.</text>
</comment>
<dbReference type="InterPro" id="IPR006162">
    <property type="entry name" value="Ppantetheine_attach_site"/>
</dbReference>
<evidence type="ECO:0000256" key="11">
    <source>
        <dbReference type="ARBA" id="ARBA00023098"/>
    </source>
</evidence>
<keyword evidence="12" id="KW-0496">Mitochondrion</keyword>
<dbReference type="OrthoDB" id="448946at2759"/>
<evidence type="ECO:0000256" key="13">
    <source>
        <dbReference type="ARBA" id="ARBA00023160"/>
    </source>
</evidence>
<dbReference type="InterPro" id="IPR003231">
    <property type="entry name" value="ACP"/>
</dbReference>
<organism evidence="16 17">
    <name type="scientific">Wickerhamiella sorbophila</name>
    <dbReference type="NCBI Taxonomy" id="45607"/>
    <lineage>
        <taxon>Eukaryota</taxon>
        <taxon>Fungi</taxon>
        <taxon>Dikarya</taxon>
        <taxon>Ascomycota</taxon>
        <taxon>Saccharomycotina</taxon>
        <taxon>Dipodascomycetes</taxon>
        <taxon>Dipodascales</taxon>
        <taxon>Trichomonascaceae</taxon>
        <taxon>Wickerhamiella</taxon>
    </lineage>
</organism>
<sequence length="138" mass="15534">MLRLAFKAHRPVMAKALPAASTLLPQMNGRCYASGPGPLTRDFVQQRIMDVLSNCDKVDAAKLTPTAKFQEDLGLDSLDVVDALFFIEEEFTVLMPDREADEIKSVDQAVDYILQQPDGKYLWFLFLFDLPTTNTLAY</sequence>
<dbReference type="InterPro" id="IPR009081">
    <property type="entry name" value="PP-bd_ACP"/>
</dbReference>
<dbReference type="EMBL" id="NDIQ01000001">
    <property type="protein sequence ID" value="PRT52950.1"/>
    <property type="molecule type" value="Genomic_DNA"/>
</dbReference>
<keyword evidence="6 14" id="KW-0444">Lipid biosynthesis</keyword>
<comment type="function">
    <text evidence="14">Carrier of the growing fatty acid chain in fatty acid biosynthesis.</text>
</comment>
<dbReference type="GeneID" id="36514319"/>
<dbReference type="Pfam" id="PF00550">
    <property type="entry name" value="PP-binding"/>
    <property type="match status" value="1"/>
</dbReference>
<dbReference type="PROSITE" id="PS50075">
    <property type="entry name" value="CARRIER"/>
    <property type="match status" value="1"/>
</dbReference>
<evidence type="ECO:0000256" key="8">
    <source>
        <dbReference type="ARBA" id="ARBA00022832"/>
    </source>
</evidence>
<dbReference type="HAMAP" id="MF_01217">
    <property type="entry name" value="Acyl_carrier"/>
    <property type="match status" value="1"/>
</dbReference>
<comment type="caution">
    <text evidence="16">The sequence shown here is derived from an EMBL/GenBank/DDBJ whole genome shotgun (WGS) entry which is preliminary data.</text>
</comment>
<dbReference type="AlphaFoldDB" id="A0A2T0FDB1"/>
<accession>A0A2T0FDB1</accession>
<evidence type="ECO:0000256" key="2">
    <source>
        <dbReference type="ARBA" id="ARBA00005194"/>
    </source>
</evidence>
<keyword evidence="17" id="KW-1185">Reference proteome</keyword>
<evidence type="ECO:0000256" key="3">
    <source>
        <dbReference type="ARBA" id="ARBA00010930"/>
    </source>
</evidence>
<keyword evidence="13 14" id="KW-0275">Fatty acid biosynthesis</keyword>
<evidence type="ECO:0000259" key="15">
    <source>
        <dbReference type="PROSITE" id="PS50075"/>
    </source>
</evidence>
<dbReference type="NCBIfam" id="TIGR00517">
    <property type="entry name" value="acyl_carrier"/>
    <property type="match status" value="1"/>
</dbReference>
<evidence type="ECO:0000256" key="10">
    <source>
        <dbReference type="ARBA" id="ARBA00022982"/>
    </source>
</evidence>
<keyword evidence="8" id="KW-0276">Fatty acid metabolism</keyword>
<dbReference type="PANTHER" id="PTHR20863:SF28">
    <property type="entry name" value="ACYL CARRIER PROTEIN, MITOCHONDRIAL"/>
    <property type="match status" value="1"/>
</dbReference>
<evidence type="ECO:0000256" key="9">
    <source>
        <dbReference type="ARBA" id="ARBA00022946"/>
    </source>
</evidence>
<dbReference type="Proteomes" id="UP000238350">
    <property type="component" value="Unassembled WGS sequence"/>
</dbReference>
<feature type="domain" description="Carrier" evidence="15">
    <location>
        <begin position="42"/>
        <end position="117"/>
    </location>
</feature>
<gene>
    <name evidence="16" type="ORF">B9G98_00570</name>
</gene>
<dbReference type="GO" id="GO:0000035">
    <property type="term" value="F:acyl binding"/>
    <property type="evidence" value="ECO:0007669"/>
    <property type="project" value="TreeGrafter"/>
</dbReference>
<evidence type="ECO:0000256" key="4">
    <source>
        <dbReference type="ARBA" id="ARBA00022448"/>
    </source>
</evidence>
<comment type="pathway">
    <text evidence="2">Lipid metabolism; fatty acid biosynthesis.</text>
</comment>
<evidence type="ECO:0000256" key="5">
    <source>
        <dbReference type="ARBA" id="ARBA00022450"/>
    </source>
</evidence>